<keyword evidence="16 20" id="KW-0157">Chromophore</keyword>
<dbReference type="Pfam" id="PF00504">
    <property type="entry name" value="Chloroa_b-bind"/>
    <property type="match status" value="1"/>
</dbReference>
<comment type="similarity">
    <text evidence="3 20">Belongs to the light-harvesting chlorophyll a/b-binding (LHC) protein family.</text>
</comment>
<sequence length="320" mass="34391">MWTAASPPSFWGAMPRRMPKDTPILRGPMARMRTDIAANGARHLDIPHPAPSPAAARALNSSRTFCSALKRHLCSSLASSASGISKQTAAAMAMASSSGLRSCSAVGVPSLLAPSSRSGRVLPFCASATTSGRVTMSAEWMPGQPRPAHLDGSSPGDFGFDPLGLATVPENFERFKESEVYHCRWAMLAVAQEWAAVPGGQATYLGNPVPWGSLPTILVIEFVAIAFAEHQRTMEKDPEKKKYPGGAFDPLGFSKDPVKFEEYKLKEIKNGRLAMLAFVGFCVQQSAYPGTGPLENLATHLADPWHNNIGDIIIPRTIYP</sequence>
<feature type="binding site" evidence="19">
    <location>
        <position position="270"/>
    </location>
    <ligand>
        <name>chlorophyll a</name>
        <dbReference type="ChEBI" id="CHEBI:58416"/>
        <label>1</label>
    </ligand>
</feature>
<feature type="binding site" evidence="19">
    <location>
        <position position="272"/>
    </location>
    <ligand>
        <name>chlorophyll a</name>
        <dbReference type="ChEBI" id="CHEBI:58416"/>
        <label>1</label>
    </ligand>
</feature>
<evidence type="ECO:0000256" key="3">
    <source>
        <dbReference type="ARBA" id="ARBA00007259"/>
    </source>
</evidence>
<feature type="binding site" description="axial binding residue" evidence="19">
    <location>
        <position position="184"/>
    </location>
    <ligand>
        <name>chlorophyll b</name>
        <dbReference type="ChEBI" id="CHEBI:61721"/>
        <label>1</label>
    </ligand>
    <ligandPart>
        <name>Mg</name>
        <dbReference type="ChEBI" id="CHEBI:25107"/>
    </ligandPart>
</feature>
<evidence type="ECO:0000256" key="6">
    <source>
        <dbReference type="ARBA" id="ARBA00022528"/>
    </source>
</evidence>
<evidence type="ECO:0000256" key="11">
    <source>
        <dbReference type="ARBA" id="ARBA00022723"/>
    </source>
</evidence>
<keyword evidence="11" id="KW-0479">Metal-binding</keyword>
<evidence type="ECO:0000313" key="22">
    <source>
        <dbReference type="Proteomes" id="UP001497457"/>
    </source>
</evidence>
<keyword evidence="15" id="KW-1133">Transmembrane helix</keyword>
<accession>A0ABC9DQJ6</accession>
<feature type="binding site" evidence="19">
    <location>
        <position position="266"/>
    </location>
    <ligand>
        <name>chlorophyll a</name>
        <dbReference type="ChEBI" id="CHEBI:58416"/>
        <label>1</label>
    </ligand>
</feature>
<evidence type="ECO:0000256" key="1">
    <source>
        <dbReference type="ARBA" id="ARBA00003803"/>
    </source>
</evidence>
<evidence type="ECO:0000256" key="12">
    <source>
        <dbReference type="ARBA" id="ARBA00022836"/>
    </source>
</evidence>
<dbReference type="EMBL" id="OZ075144">
    <property type="protein sequence ID" value="CAL5043021.1"/>
    <property type="molecule type" value="Genomic_DNA"/>
</dbReference>
<evidence type="ECO:0000256" key="13">
    <source>
        <dbReference type="ARBA" id="ARBA00022842"/>
    </source>
</evidence>
<evidence type="ECO:0000256" key="2">
    <source>
        <dbReference type="ARBA" id="ARBA00004454"/>
    </source>
</evidence>
<dbReference type="GO" id="GO:0009535">
    <property type="term" value="C:chloroplast thylakoid membrane"/>
    <property type="evidence" value="ECO:0007669"/>
    <property type="project" value="UniProtKB-SubCell"/>
</dbReference>
<dbReference type="Proteomes" id="UP001497457">
    <property type="component" value="Chromosome 34rd"/>
</dbReference>
<evidence type="ECO:0000256" key="4">
    <source>
        <dbReference type="ARBA" id="ARBA00011769"/>
    </source>
</evidence>
<evidence type="ECO:0000256" key="20">
    <source>
        <dbReference type="RuleBase" id="RU363080"/>
    </source>
</evidence>
<feature type="binding site" evidence="19">
    <location>
        <position position="300"/>
    </location>
    <ligand>
        <name>chlorophyll a</name>
        <dbReference type="ChEBI" id="CHEBI:58416"/>
        <label>1</label>
    </ligand>
</feature>
<keyword evidence="18" id="KW-0472">Membrane</keyword>
<keyword evidence="13" id="KW-0460">Magnesium</keyword>
<gene>
    <name evidence="21" type="ORF">URODEC1_LOCUS87488</name>
</gene>
<comment type="subcellular location">
    <subcellularLocation>
        <location evidence="2">Plastid</location>
        <location evidence="2">Chloroplast thylakoid membrane</location>
        <topology evidence="2">Multi-pass membrane protein</topology>
    </subcellularLocation>
</comment>
<proteinExistence type="inferred from homology"/>
<evidence type="ECO:0000256" key="10">
    <source>
        <dbReference type="ARBA" id="ARBA00022692"/>
    </source>
</evidence>
<organism evidence="21 22">
    <name type="scientific">Urochloa decumbens</name>
    <dbReference type="NCBI Taxonomy" id="240449"/>
    <lineage>
        <taxon>Eukaryota</taxon>
        <taxon>Viridiplantae</taxon>
        <taxon>Streptophyta</taxon>
        <taxon>Embryophyta</taxon>
        <taxon>Tracheophyta</taxon>
        <taxon>Spermatophyta</taxon>
        <taxon>Magnoliopsida</taxon>
        <taxon>Liliopsida</taxon>
        <taxon>Poales</taxon>
        <taxon>Poaceae</taxon>
        <taxon>PACMAD clade</taxon>
        <taxon>Panicoideae</taxon>
        <taxon>Panicodae</taxon>
        <taxon>Paniceae</taxon>
        <taxon>Melinidinae</taxon>
        <taxon>Urochloa</taxon>
    </lineage>
</organism>
<comment type="subunit">
    <text evidence="4">The LHC complex consists of chlorophyll a-b binding proteins.</text>
</comment>
<keyword evidence="8" id="KW-0597">Phosphoprotein</keyword>
<keyword evidence="5 19" id="KW-0148">Chlorophyll</keyword>
<dbReference type="GO" id="GO:0009523">
    <property type="term" value="C:photosystem II"/>
    <property type="evidence" value="ECO:0007669"/>
    <property type="project" value="UniProtKB-KW"/>
</dbReference>
<evidence type="ECO:0000256" key="8">
    <source>
        <dbReference type="ARBA" id="ARBA00022553"/>
    </source>
</evidence>
<dbReference type="GO" id="GO:0009522">
    <property type="term" value="C:photosystem I"/>
    <property type="evidence" value="ECO:0007669"/>
    <property type="project" value="UniProtKB-KW"/>
</dbReference>
<keyword evidence="14" id="KW-0809">Transit peptide</keyword>
<feature type="binding site" evidence="19">
    <location>
        <position position="182"/>
    </location>
    <ligand>
        <name>chlorophyll a</name>
        <dbReference type="ChEBI" id="CHEBI:58416"/>
        <label>1</label>
    </ligand>
</feature>
<keyword evidence="22" id="KW-1185">Reference proteome</keyword>
<evidence type="ECO:0000313" key="21">
    <source>
        <dbReference type="EMBL" id="CAL5043021.1"/>
    </source>
</evidence>
<evidence type="ECO:0000256" key="16">
    <source>
        <dbReference type="ARBA" id="ARBA00022991"/>
    </source>
</evidence>
<dbReference type="Gene3D" id="1.10.3460.10">
    <property type="entry name" value="Chlorophyll a/b binding protein domain"/>
    <property type="match status" value="2"/>
</dbReference>
<feature type="binding site" evidence="19">
    <location>
        <position position="179"/>
    </location>
    <ligand>
        <name>chlorophyll a</name>
        <dbReference type="ChEBI" id="CHEBI:58416"/>
        <label>1</label>
    </ligand>
</feature>
<dbReference type="GO" id="GO:0046872">
    <property type="term" value="F:metal ion binding"/>
    <property type="evidence" value="ECO:0007669"/>
    <property type="project" value="UniProtKB-KW"/>
</dbReference>
<dbReference type="GO" id="GO:0016168">
    <property type="term" value="F:chlorophyll binding"/>
    <property type="evidence" value="ECO:0007669"/>
    <property type="project" value="UniProtKB-KW"/>
</dbReference>
<evidence type="ECO:0000256" key="14">
    <source>
        <dbReference type="ARBA" id="ARBA00022946"/>
    </source>
</evidence>
<comment type="function">
    <text evidence="1 20">The light-harvesting complex (LHC) functions as a light receptor, it captures and delivers excitation energy to photosystems with which it is closely associated.</text>
</comment>
<protein>
    <recommendedName>
        <fullName evidence="20">Chlorophyll a-b binding protein, chloroplastic</fullName>
    </recommendedName>
</protein>
<dbReference type="AlphaFoldDB" id="A0ABC9DQJ6"/>
<reference evidence="22" key="1">
    <citation type="submission" date="2024-06" db="EMBL/GenBank/DDBJ databases">
        <authorList>
            <person name="Ryan C."/>
        </authorList>
    </citation>
    <scope>NUCLEOTIDE SEQUENCE [LARGE SCALE GENOMIC DNA]</scope>
</reference>
<keyword evidence="7 20" id="KW-0602">Photosynthesis</keyword>
<evidence type="ECO:0000256" key="18">
    <source>
        <dbReference type="ARBA" id="ARBA00023136"/>
    </source>
</evidence>
<dbReference type="PANTHER" id="PTHR21649">
    <property type="entry name" value="CHLOROPHYLL A/B BINDING PROTEIN"/>
    <property type="match status" value="1"/>
</dbReference>
<name>A0ABC9DQJ6_9POAL</name>
<keyword evidence="9 20" id="KW-0934">Plastid</keyword>
<evidence type="ECO:0000256" key="15">
    <source>
        <dbReference type="ARBA" id="ARBA00022989"/>
    </source>
</evidence>
<keyword evidence="20" id="KW-0604">Photosystem II</keyword>
<dbReference type="FunFam" id="1.10.3460.10:FF:000004">
    <property type="entry name" value="Chlorophyll a-b binding protein, chloroplastic"/>
    <property type="match status" value="1"/>
</dbReference>
<evidence type="ECO:0000256" key="7">
    <source>
        <dbReference type="ARBA" id="ARBA00022531"/>
    </source>
</evidence>
<feature type="binding site" evidence="19">
    <location>
        <position position="284"/>
    </location>
    <ligand>
        <name>chlorophyll a</name>
        <dbReference type="ChEBI" id="CHEBI:58416"/>
        <label>1</label>
    </ligand>
</feature>
<evidence type="ECO:0000256" key="9">
    <source>
        <dbReference type="ARBA" id="ARBA00022640"/>
    </source>
</evidence>
<keyword evidence="10" id="KW-0812">Transmembrane</keyword>
<dbReference type="InterPro" id="IPR001344">
    <property type="entry name" value="Chloro_AB-bd_pln"/>
</dbReference>
<keyword evidence="6 20" id="KW-0150">Chloroplast</keyword>
<keyword evidence="12 20" id="KW-0603">Photosystem I</keyword>
<dbReference type="SUPFAM" id="SSF103511">
    <property type="entry name" value="Chlorophyll a-b binding protein"/>
    <property type="match status" value="1"/>
</dbReference>
<feature type="binding site" evidence="19">
    <location>
        <position position="267"/>
    </location>
    <ligand>
        <name>chlorophyll a</name>
        <dbReference type="ChEBI" id="CHEBI:58416"/>
        <label>1</label>
    </ligand>
</feature>
<dbReference type="InterPro" id="IPR022796">
    <property type="entry name" value="Chloroa_b-bind"/>
</dbReference>
<evidence type="ECO:0000256" key="19">
    <source>
        <dbReference type="PIRSR" id="PIRSR601344-1"/>
    </source>
</evidence>
<keyword evidence="17 20" id="KW-0793">Thylakoid</keyword>
<evidence type="ECO:0000256" key="17">
    <source>
        <dbReference type="ARBA" id="ARBA00023078"/>
    </source>
</evidence>
<dbReference type="GO" id="GO:0015979">
    <property type="term" value="P:photosynthesis"/>
    <property type="evidence" value="ECO:0007669"/>
    <property type="project" value="UniProtKB-KW"/>
</dbReference>
<reference evidence="21 22" key="2">
    <citation type="submission" date="2024-10" db="EMBL/GenBank/DDBJ databases">
        <authorList>
            <person name="Ryan C."/>
        </authorList>
    </citation>
    <scope>NUCLEOTIDE SEQUENCE [LARGE SCALE GENOMIC DNA]</scope>
</reference>
<evidence type="ECO:0000256" key="5">
    <source>
        <dbReference type="ARBA" id="ARBA00022494"/>
    </source>
</evidence>